<dbReference type="EMBL" id="NPIC01000004">
    <property type="protein sequence ID" value="RDL36518.1"/>
    <property type="molecule type" value="Genomic_DNA"/>
</dbReference>
<dbReference type="Proteomes" id="UP000254866">
    <property type="component" value="Unassembled WGS sequence"/>
</dbReference>
<evidence type="ECO:0000313" key="3">
    <source>
        <dbReference type="EMBL" id="RDL36518.1"/>
    </source>
</evidence>
<feature type="chain" id="PRO_5016884488" evidence="2">
    <location>
        <begin position="24"/>
        <end position="241"/>
    </location>
</feature>
<evidence type="ECO:0000313" key="4">
    <source>
        <dbReference type="Proteomes" id="UP000254866"/>
    </source>
</evidence>
<dbReference type="AlphaFoldDB" id="A0A370TLX2"/>
<feature type="region of interest" description="Disordered" evidence="1">
    <location>
        <begin position="111"/>
        <end position="147"/>
    </location>
</feature>
<dbReference type="OrthoDB" id="3524154at2759"/>
<gene>
    <name evidence="3" type="ORF">BP5553_05870</name>
</gene>
<organism evidence="3 4">
    <name type="scientific">Venustampulla echinocandica</name>
    <dbReference type="NCBI Taxonomy" id="2656787"/>
    <lineage>
        <taxon>Eukaryota</taxon>
        <taxon>Fungi</taxon>
        <taxon>Dikarya</taxon>
        <taxon>Ascomycota</taxon>
        <taxon>Pezizomycotina</taxon>
        <taxon>Leotiomycetes</taxon>
        <taxon>Helotiales</taxon>
        <taxon>Pleuroascaceae</taxon>
        <taxon>Venustampulla</taxon>
    </lineage>
</organism>
<evidence type="ECO:0000256" key="1">
    <source>
        <dbReference type="SAM" id="MobiDB-lite"/>
    </source>
</evidence>
<feature type="signal peptide" evidence="2">
    <location>
        <begin position="1"/>
        <end position="23"/>
    </location>
</feature>
<keyword evidence="4" id="KW-1185">Reference proteome</keyword>
<proteinExistence type="predicted"/>
<keyword evidence="2" id="KW-0732">Signal</keyword>
<comment type="caution">
    <text evidence="3">The sequence shown here is derived from an EMBL/GenBank/DDBJ whole genome shotgun (WGS) entry which is preliminary data.</text>
</comment>
<sequence length="241" mass="27421">MRHKGPWWLSTFYSLCIQSFVRKALLHLAPGGLSLEPRKSFLKTPLRLFIASSGGYDPLSHTPPSSKSSIPRDDDYIQARQAVGRDDWHSQDIDSSAAYLERIFDDKGCPGTIDSGAQHHSPHSQQLPEPSRENDPLPEDGQPYSPSRAFSRLHRAAKEKLELQLHGLFNKLGDAMLRDQDLKDTKSEILYTCQHLSTVGDNEIIRLLRRLRTSKRWLEMSQQEAAALRLENSNLRRELPT</sequence>
<dbReference type="STRING" id="2656787.A0A370TLX2"/>
<reference evidence="3 4" key="1">
    <citation type="journal article" date="2018" name="IMA Fungus">
        <title>IMA Genome-F 9: Draft genome sequence of Annulohypoxylon stygium, Aspergillus mulundensis, Berkeleyomyces basicola (syn. Thielaviopsis basicola), Ceratocystis smalleyi, two Cercospora beticola strains, Coleophoma cylindrospora, Fusarium fracticaudum, Phialophora cf. hyalina, and Morchella septimelata.</title>
        <authorList>
            <person name="Wingfield B.D."/>
            <person name="Bills G.F."/>
            <person name="Dong Y."/>
            <person name="Huang W."/>
            <person name="Nel W.J."/>
            <person name="Swalarsk-Parry B.S."/>
            <person name="Vaghefi N."/>
            <person name="Wilken P.M."/>
            <person name="An Z."/>
            <person name="de Beer Z.W."/>
            <person name="De Vos L."/>
            <person name="Chen L."/>
            <person name="Duong T.A."/>
            <person name="Gao Y."/>
            <person name="Hammerbacher A."/>
            <person name="Kikkert J.R."/>
            <person name="Li Y."/>
            <person name="Li H."/>
            <person name="Li K."/>
            <person name="Li Q."/>
            <person name="Liu X."/>
            <person name="Ma X."/>
            <person name="Naidoo K."/>
            <person name="Pethybridge S.J."/>
            <person name="Sun J."/>
            <person name="Steenkamp E.T."/>
            <person name="van der Nest M.A."/>
            <person name="van Wyk S."/>
            <person name="Wingfield M.J."/>
            <person name="Xiong C."/>
            <person name="Yue Q."/>
            <person name="Zhang X."/>
        </authorList>
    </citation>
    <scope>NUCLEOTIDE SEQUENCE [LARGE SCALE GENOMIC DNA]</scope>
    <source>
        <strain evidence="3 4">BP 5553</strain>
    </source>
</reference>
<dbReference type="GeneID" id="43598719"/>
<name>A0A370TLX2_9HELO</name>
<evidence type="ECO:0000256" key="2">
    <source>
        <dbReference type="SAM" id="SignalP"/>
    </source>
</evidence>
<accession>A0A370TLX2</accession>
<dbReference type="RefSeq" id="XP_031869174.1">
    <property type="nucleotide sequence ID" value="XM_032014493.1"/>
</dbReference>
<protein>
    <submittedName>
        <fullName evidence="3">Uncharacterized protein</fullName>
    </submittedName>
</protein>